<dbReference type="SUPFAM" id="SSF50998">
    <property type="entry name" value="Quinoprotein alcohol dehydrogenase-like"/>
    <property type="match status" value="1"/>
</dbReference>
<evidence type="ECO:0000313" key="8">
    <source>
        <dbReference type="EMBL" id="QGQ26357.1"/>
    </source>
</evidence>
<dbReference type="Pfam" id="PF00069">
    <property type="entry name" value="Pkinase"/>
    <property type="match status" value="1"/>
</dbReference>
<name>A0A6I6AIS1_9PLAN</name>
<evidence type="ECO:0000256" key="6">
    <source>
        <dbReference type="SAM" id="Phobius"/>
    </source>
</evidence>
<reference evidence="8 9" key="1">
    <citation type="submission" date="2019-09" db="EMBL/GenBank/DDBJ databases">
        <title>Gimesia benthica sp. nov., a novel bacterium isolated from deep-sea water of the Northwest Indian Ocean.</title>
        <authorList>
            <person name="Dai X."/>
        </authorList>
    </citation>
    <scope>NUCLEOTIDE SEQUENCE [LARGE SCALE GENOMIC DNA]</scope>
    <source>
        <strain evidence="8 9">E7</strain>
    </source>
</reference>
<keyword evidence="6" id="KW-1133">Transmembrane helix</keyword>
<feature type="domain" description="Protein kinase" evidence="7">
    <location>
        <begin position="125"/>
        <end position="386"/>
    </location>
</feature>
<dbReference type="PROSITE" id="PS50011">
    <property type="entry name" value="PROTEIN_KINASE_DOM"/>
    <property type="match status" value="1"/>
</dbReference>
<evidence type="ECO:0000256" key="5">
    <source>
        <dbReference type="PROSITE-ProRule" id="PRU10141"/>
    </source>
</evidence>
<evidence type="ECO:0000313" key="9">
    <source>
        <dbReference type="Proteomes" id="UP000427281"/>
    </source>
</evidence>
<feature type="binding site" evidence="5">
    <location>
        <position position="154"/>
    </location>
    <ligand>
        <name>ATP</name>
        <dbReference type="ChEBI" id="CHEBI:30616"/>
    </ligand>
</feature>
<dbReference type="InterPro" id="IPR017441">
    <property type="entry name" value="Protein_kinase_ATP_BS"/>
</dbReference>
<dbReference type="KEGG" id="gim:F1728_28400"/>
<protein>
    <submittedName>
        <fullName evidence="8">Protein kinase</fullName>
    </submittedName>
</protein>
<keyword evidence="9" id="KW-1185">Reference proteome</keyword>
<dbReference type="SMART" id="SM00320">
    <property type="entry name" value="WD40"/>
    <property type="match status" value="2"/>
</dbReference>
<dbReference type="RefSeq" id="WP_155366846.1">
    <property type="nucleotide sequence ID" value="NZ_CP043930.1"/>
</dbReference>
<dbReference type="PROSITE" id="PS00108">
    <property type="entry name" value="PROTEIN_KINASE_ST"/>
    <property type="match status" value="1"/>
</dbReference>
<dbReference type="Gene3D" id="2.130.10.10">
    <property type="entry name" value="YVTN repeat-like/Quinoprotein amine dehydrogenase"/>
    <property type="match status" value="2"/>
</dbReference>
<evidence type="ECO:0000256" key="3">
    <source>
        <dbReference type="ARBA" id="ARBA00022777"/>
    </source>
</evidence>
<dbReference type="SMART" id="SM00220">
    <property type="entry name" value="S_TKc"/>
    <property type="match status" value="1"/>
</dbReference>
<dbReference type="EMBL" id="CP043930">
    <property type="protein sequence ID" value="QGQ26357.1"/>
    <property type="molecule type" value="Genomic_DNA"/>
</dbReference>
<dbReference type="GO" id="GO:0004674">
    <property type="term" value="F:protein serine/threonine kinase activity"/>
    <property type="evidence" value="ECO:0007669"/>
    <property type="project" value="TreeGrafter"/>
</dbReference>
<gene>
    <name evidence="8" type="ORF">F1728_28400</name>
</gene>
<keyword evidence="3 8" id="KW-0418">Kinase</keyword>
<evidence type="ECO:0000259" key="7">
    <source>
        <dbReference type="PROSITE" id="PS50011"/>
    </source>
</evidence>
<dbReference type="Proteomes" id="UP000427281">
    <property type="component" value="Chromosome"/>
</dbReference>
<dbReference type="Gene3D" id="1.10.510.10">
    <property type="entry name" value="Transferase(Phosphotransferase) domain 1"/>
    <property type="match status" value="1"/>
</dbReference>
<keyword evidence="6" id="KW-0472">Membrane</keyword>
<dbReference type="InterPro" id="IPR011009">
    <property type="entry name" value="Kinase-like_dom_sf"/>
</dbReference>
<accession>A0A6I6AIS1</accession>
<organism evidence="8 9">
    <name type="scientific">Gimesia benthica</name>
    <dbReference type="NCBI Taxonomy" id="2608982"/>
    <lineage>
        <taxon>Bacteria</taxon>
        <taxon>Pseudomonadati</taxon>
        <taxon>Planctomycetota</taxon>
        <taxon>Planctomycetia</taxon>
        <taxon>Planctomycetales</taxon>
        <taxon>Planctomycetaceae</taxon>
        <taxon>Gimesia</taxon>
    </lineage>
</organism>
<dbReference type="InterPro" id="IPR015943">
    <property type="entry name" value="WD40/YVTN_repeat-like_dom_sf"/>
</dbReference>
<dbReference type="PROSITE" id="PS00107">
    <property type="entry name" value="PROTEIN_KINASE_ATP"/>
    <property type="match status" value="1"/>
</dbReference>
<evidence type="ECO:0000256" key="1">
    <source>
        <dbReference type="ARBA" id="ARBA00022679"/>
    </source>
</evidence>
<evidence type="ECO:0000256" key="2">
    <source>
        <dbReference type="ARBA" id="ARBA00022741"/>
    </source>
</evidence>
<dbReference type="Gene3D" id="3.30.200.20">
    <property type="entry name" value="Phosphorylase Kinase, domain 1"/>
    <property type="match status" value="1"/>
</dbReference>
<dbReference type="GO" id="GO:0005524">
    <property type="term" value="F:ATP binding"/>
    <property type="evidence" value="ECO:0007669"/>
    <property type="project" value="UniProtKB-UniRule"/>
</dbReference>
<dbReference type="PANTHER" id="PTHR43289:SF6">
    <property type="entry name" value="SERINE_THREONINE-PROTEIN KINASE NEKL-3"/>
    <property type="match status" value="1"/>
</dbReference>
<keyword evidence="6" id="KW-0812">Transmembrane</keyword>
<keyword evidence="2 5" id="KW-0547">Nucleotide-binding</keyword>
<feature type="transmembrane region" description="Helical" evidence="6">
    <location>
        <begin position="411"/>
        <end position="437"/>
    </location>
</feature>
<dbReference type="AlphaFoldDB" id="A0A6I6AIS1"/>
<sequence length="1172" mass="132610">MIDQLRFDDYLEIDSVCDAYESGWTPDSALTLKSVLEQCPVPLRRFAFLELLKVDVELRQLKGVPAARIDYLKLYPEYREAIDAVIETAATEPQATLVSSSLASAEEGLTETENAGATESHFGRFILKSELGRGAFGTVFLAYDPTLDREVALKLPRFDQQDRERIDRFLAEAQIAAQLQHPHIVAVWERGQVGDQYYISAAYVQGETLKEYLDRTRPAIRQAVTWIRDLAEALAYAHEQNIIHRDMKPANVIINARQRPMIMDFGLAKRIDQELDLTSDGLIMGTPAYMSPEQARGQTQELGKQSDQYSLGGIFYELLTGKPRWSGKTHAVLLQLQTDPPPPEIAGPETPIPVDLIAVCQKMLEPAREDRYPDCQAIADDLTRWLDGHPVSVRRVSQFERFTRWCQRNRVISSLILSSALILVVSLTVVSFSLFAASEARDEARQNLAYAEIQEKEAVSERDNALIAAEEQRKESARNSLLLAGYNIRAGRFYEAEELLKAVDPQDRGWVWKLQSARIPRVLCTIPHPDGQEFKNANVYFDDSGEKLALAHVVDDRAVTWICDARTGKFLQRVGDDYHFVAPGGIGFTKGGRYLLVNLRNRMPNGLPSEGKLGVYDVEQNKIIATREKIRNFSPSRLESEQVVLQKINEKGQTHYLSWNFITGKEVDHGTGPYCLPFNFSVNPEGTELALRHKNLVSIGTADQEQTVSRTIMVRLGATHWNVSQDQKYVVGQLRDPWPWNRRNKMIPAGQAAVVQFPARMISVLETDDSVAHALFQYAELQSMTLNTFNQASGFALSTNDRYVVLNSGNTESSIPQKKEICWWHRETGEYLGKAMGTAVSPTGEQFATIEAKAVRVREAPLRIRRFHSETVETELAKWEPVQPHKRNRVYPNILYDQEEPWVVMIHDQGQDTVDLETRVVSLKHASDIFYEQARRVAFHAPTGILALINGNDFLDLFSLRTGEQVAHLRCDPWPVNTDLDFHPDGNLLAVGHADALVIWSIPEQKIIHRNHDLKFMEEGNGKLRFTPDGKYLFIYGKRIDTRTWQPTAEQPFETNRPIKFSPDSRLLSIDTREGLVQIHEVETGQMVHQIGTDAQAVYSQFHPREPLLAVARSDGQLEIFDTRTWDLVLDEPLPRGELVDLVFSAAGDSLAVGVQAKGTRRWFEFSSRQSE</sequence>
<dbReference type="InterPro" id="IPR000719">
    <property type="entry name" value="Prot_kinase_dom"/>
</dbReference>
<evidence type="ECO:0000256" key="4">
    <source>
        <dbReference type="ARBA" id="ARBA00022840"/>
    </source>
</evidence>
<dbReference type="InterPro" id="IPR011047">
    <property type="entry name" value="Quinoprotein_ADH-like_sf"/>
</dbReference>
<keyword evidence="1" id="KW-0808">Transferase</keyword>
<keyword evidence="4 5" id="KW-0067">ATP-binding</keyword>
<dbReference type="SUPFAM" id="SSF56112">
    <property type="entry name" value="Protein kinase-like (PK-like)"/>
    <property type="match status" value="1"/>
</dbReference>
<dbReference type="InterPro" id="IPR001680">
    <property type="entry name" value="WD40_rpt"/>
</dbReference>
<dbReference type="CDD" id="cd14014">
    <property type="entry name" value="STKc_PknB_like"/>
    <property type="match status" value="1"/>
</dbReference>
<dbReference type="InterPro" id="IPR008271">
    <property type="entry name" value="Ser/Thr_kinase_AS"/>
</dbReference>
<proteinExistence type="predicted"/>
<dbReference type="PANTHER" id="PTHR43289">
    <property type="entry name" value="MITOGEN-ACTIVATED PROTEIN KINASE KINASE KINASE 20-RELATED"/>
    <property type="match status" value="1"/>
</dbReference>